<dbReference type="AlphaFoldDB" id="A0A8S3GH84"/>
<gene>
    <name evidence="1" type="ORF">SMN809_LOCUS64400</name>
</gene>
<dbReference type="EMBL" id="CAJOBI010290712">
    <property type="protein sequence ID" value="CAF5158790.1"/>
    <property type="molecule type" value="Genomic_DNA"/>
</dbReference>
<name>A0A8S3GH84_9BILA</name>
<comment type="caution">
    <text evidence="1">The sequence shown here is derived from an EMBL/GenBank/DDBJ whole genome shotgun (WGS) entry which is preliminary data.</text>
</comment>
<reference evidence="1" key="1">
    <citation type="submission" date="2021-02" db="EMBL/GenBank/DDBJ databases">
        <authorList>
            <person name="Nowell W R."/>
        </authorList>
    </citation>
    <scope>NUCLEOTIDE SEQUENCE</scope>
</reference>
<organism evidence="1 2">
    <name type="scientific">Rotaria magnacalcarata</name>
    <dbReference type="NCBI Taxonomy" id="392030"/>
    <lineage>
        <taxon>Eukaryota</taxon>
        <taxon>Metazoa</taxon>
        <taxon>Spiralia</taxon>
        <taxon>Gnathifera</taxon>
        <taxon>Rotifera</taxon>
        <taxon>Eurotatoria</taxon>
        <taxon>Bdelloidea</taxon>
        <taxon>Philodinida</taxon>
        <taxon>Philodinidae</taxon>
        <taxon>Rotaria</taxon>
    </lineage>
</organism>
<protein>
    <submittedName>
        <fullName evidence="1">Uncharacterized protein</fullName>
    </submittedName>
</protein>
<sequence>HKPKVKILDLCSRTGGGSSTIELKHGQTADLVDLISGAPSA</sequence>
<evidence type="ECO:0000313" key="2">
    <source>
        <dbReference type="Proteomes" id="UP000676336"/>
    </source>
</evidence>
<proteinExistence type="predicted"/>
<feature type="non-terminal residue" evidence="1">
    <location>
        <position position="1"/>
    </location>
</feature>
<evidence type="ECO:0000313" key="1">
    <source>
        <dbReference type="EMBL" id="CAF5158790.1"/>
    </source>
</evidence>
<accession>A0A8S3GH84</accession>
<dbReference type="Proteomes" id="UP000676336">
    <property type="component" value="Unassembled WGS sequence"/>
</dbReference>